<comment type="similarity">
    <text evidence="1">Belongs to the LysR transcriptional regulatory family.</text>
</comment>
<dbReference type="EMBL" id="FNON01000006">
    <property type="protein sequence ID" value="SDY71570.1"/>
    <property type="molecule type" value="Genomic_DNA"/>
</dbReference>
<reference evidence="6 7" key="1">
    <citation type="submission" date="2016-10" db="EMBL/GenBank/DDBJ databases">
        <authorList>
            <person name="de Groot N.N."/>
        </authorList>
    </citation>
    <scope>NUCLEOTIDE SEQUENCE [LARGE SCALE GENOMIC DNA]</scope>
    <source>
        <strain evidence="6 7">CPCC 202699</strain>
    </source>
</reference>
<dbReference type="InterPro" id="IPR036388">
    <property type="entry name" value="WH-like_DNA-bd_sf"/>
</dbReference>
<evidence type="ECO:0000256" key="3">
    <source>
        <dbReference type="ARBA" id="ARBA00023125"/>
    </source>
</evidence>
<sequence length="199" mass="21506">MTRLETRELAYFVAVAEELHFGRAAQRLGMAQPPLSRAIRQLERRLGVILLERSSRKVSLTPAGEVLLVEGRAVLASVEAAARRAKRAGQSERRLLLVMRPGADFGLLPRILAAYEQEAGALPVEVVYNGHEGEAMVRDGSADVALLSPHHDLAGLDSEDLIAEDQTVVIAWSEQARSQAVAALVGAALRVAAREMIVT</sequence>
<dbReference type="SUPFAM" id="SSF53850">
    <property type="entry name" value="Periplasmic binding protein-like II"/>
    <property type="match status" value="1"/>
</dbReference>
<dbReference type="GO" id="GO:0003677">
    <property type="term" value="F:DNA binding"/>
    <property type="evidence" value="ECO:0007669"/>
    <property type="project" value="UniProtKB-KW"/>
</dbReference>
<keyword evidence="4" id="KW-0804">Transcription</keyword>
<dbReference type="InterPro" id="IPR036390">
    <property type="entry name" value="WH_DNA-bd_sf"/>
</dbReference>
<accession>A0A1H3M4B4</accession>
<dbReference type="PANTHER" id="PTHR30346">
    <property type="entry name" value="TRANSCRIPTIONAL DUAL REGULATOR HCAR-RELATED"/>
    <property type="match status" value="1"/>
</dbReference>
<dbReference type="Proteomes" id="UP000199515">
    <property type="component" value="Unassembled WGS sequence"/>
</dbReference>
<keyword evidence="3" id="KW-0238">DNA-binding</keyword>
<dbReference type="PRINTS" id="PR00039">
    <property type="entry name" value="HTHLYSR"/>
</dbReference>
<dbReference type="GO" id="GO:0003700">
    <property type="term" value="F:DNA-binding transcription factor activity"/>
    <property type="evidence" value="ECO:0007669"/>
    <property type="project" value="InterPro"/>
</dbReference>
<dbReference type="SUPFAM" id="SSF46785">
    <property type="entry name" value="Winged helix' DNA-binding domain"/>
    <property type="match status" value="1"/>
</dbReference>
<dbReference type="Gene3D" id="3.40.190.10">
    <property type="entry name" value="Periplasmic binding protein-like II"/>
    <property type="match status" value="1"/>
</dbReference>
<dbReference type="PROSITE" id="PS50931">
    <property type="entry name" value="HTH_LYSR"/>
    <property type="match status" value="1"/>
</dbReference>
<dbReference type="GO" id="GO:0032993">
    <property type="term" value="C:protein-DNA complex"/>
    <property type="evidence" value="ECO:0007669"/>
    <property type="project" value="TreeGrafter"/>
</dbReference>
<protein>
    <submittedName>
        <fullName evidence="6">LysR substrate binding domain-containing protein</fullName>
    </submittedName>
</protein>
<dbReference type="Pfam" id="PF03466">
    <property type="entry name" value="LysR_substrate"/>
    <property type="match status" value="1"/>
</dbReference>
<dbReference type="InterPro" id="IPR000847">
    <property type="entry name" value="LysR_HTH_N"/>
</dbReference>
<dbReference type="STRING" id="589385.SAMN05421504_106489"/>
<proteinExistence type="inferred from homology"/>
<dbReference type="AlphaFoldDB" id="A0A1H3M4B4"/>
<dbReference type="FunFam" id="1.10.10.10:FF:000001">
    <property type="entry name" value="LysR family transcriptional regulator"/>
    <property type="match status" value="1"/>
</dbReference>
<keyword evidence="2" id="KW-0805">Transcription regulation</keyword>
<feature type="domain" description="HTH lysR-type" evidence="5">
    <location>
        <begin position="4"/>
        <end position="61"/>
    </location>
</feature>
<name>A0A1H3M4B4_9PSEU</name>
<keyword evidence="7" id="KW-1185">Reference proteome</keyword>
<dbReference type="Gene3D" id="1.10.10.10">
    <property type="entry name" value="Winged helix-like DNA-binding domain superfamily/Winged helix DNA-binding domain"/>
    <property type="match status" value="1"/>
</dbReference>
<gene>
    <name evidence="6" type="ORF">SAMN05421504_106489</name>
</gene>
<dbReference type="PANTHER" id="PTHR30346:SF0">
    <property type="entry name" value="HCA OPERON TRANSCRIPTIONAL ACTIVATOR HCAR"/>
    <property type="match status" value="1"/>
</dbReference>
<evidence type="ECO:0000256" key="2">
    <source>
        <dbReference type="ARBA" id="ARBA00023015"/>
    </source>
</evidence>
<dbReference type="RefSeq" id="WP_176968858.1">
    <property type="nucleotide sequence ID" value="NZ_FNON01000006.1"/>
</dbReference>
<evidence type="ECO:0000256" key="4">
    <source>
        <dbReference type="ARBA" id="ARBA00023163"/>
    </source>
</evidence>
<evidence type="ECO:0000256" key="1">
    <source>
        <dbReference type="ARBA" id="ARBA00009437"/>
    </source>
</evidence>
<evidence type="ECO:0000313" key="6">
    <source>
        <dbReference type="EMBL" id="SDY71570.1"/>
    </source>
</evidence>
<dbReference type="InterPro" id="IPR005119">
    <property type="entry name" value="LysR_subst-bd"/>
</dbReference>
<dbReference type="Pfam" id="PF00126">
    <property type="entry name" value="HTH_1"/>
    <property type="match status" value="1"/>
</dbReference>
<evidence type="ECO:0000259" key="5">
    <source>
        <dbReference type="PROSITE" id="PS50931"/>
    </source>
</evidence>
<evidence type="ECO:0000313" key="7">
    <source>
        <dbReference type="Proteomes" id="UP000199515"/>
    </source>
</evidence>
<organism evidence="6 7">
    <name type="scientific">Amycolatopsis xylanica</name>
    <dbReference type="NCBI Taxonomy" id="589385"/>
    <lineage>
        <taxon>Bacteria</taxon>
        <taxon>Bacillati</taxon>
        <taxon>Actinomycetota</taxon>
        <taxon>Actinomycetes</taxon>
        <taxon>Pseudonocardiales</taxon>
        <taxon>Pseudonocardiaceae</taxon>
        <taxon>Amycolatopsis</taxon>
    </lineage>
</organism>